<evidence type="ECO:0000313" key="3">
    <source>
        <dbReference type="EMBL" id="VFK72969.1"/>
    </source>
</evidence>
<feature type="region of interest" description="Disordered" evidence="1">
    <location>
        <begin position="44"/>
        <end position="65"/>
    </location>
</feature>
<dbReference type="EMBL" id="CAADGD010000153">
    <property type="protein sequence ID" value="VFK72969.1"/>
    <property type="molecule type" value="Genomic_DNA"/>
</dbReference>
<protein>
    <recommendedName>
        <fullName evidence="4">Antitoxin Phd_YefM, type II toxin-antitoxin system</fullName>
    </recommendedName>
</protein>
<proteinExistence type="predicted"/>
<evidence type="ECO:0000313" key="2">
    <source>
        <dbReference type="EMBL" id="VFK67690.1"/>
    </source>
</evidence>
<reference evidence="3" key="1">
    <citation type="submission" date="2019-02" db="EMBL/GenBank/DDBJ databases">
        <authorList>
            <person name="Gruber-Vodicka R. H."/>
            <person name="Seah K. B. B."/>
        </authorList>
    </citation>
    <scope>NUCLEOTIDE SEQUENCE</scope>
    <source>
        <strain evidence="3">BECK_BY19</strain>
        <strain evidence="2">BECK_BY8</strain>
    </source>
</reference>
<dbReference type="EMBL" id="CAADFZ010000157">
    <property type="protein sequence ID" value="VFK67690.1"/>
    <property type="molecule type" value="Genomic_DNA"/>
</dbReference>
<sequence length="65" mass="7415">MLTLHPKILEKNGSKEFAVLPYEEFEQITMALADYEDLRDLRAAEQDDKDAPSIPLAQARRELGI</sequence>
<organism evidence="3">
    <name type="scientific">Candidatus Kentrum sp. UNK</name>
    <dbReference type="NCBI Taxonomy" id="2126344"/>
    <lineage>
        <taxon>Bacteria</taxon>
        <taxon>Pseudomonadati</taxon>
        <taxon>Pseudomonadota</taxon>
        <taxon>Gammaproteobacteria</taxon>
        <taxon>Candidatus Kentrum</taxon>
    </lineage>
</organism>
<gene>
    <name evidence="2" type="ORF">BECKUNK1418G_GA0071005_11575</name>
    <name evidence="3" type="ORF">BECKUNK1418H_GA0071006_11535</name>
</gene>
<name>A0A451B3V4_9GAMM</name>
<accession>A0A451B3V4</accession>
<dbReference type="AlphaFoldDB" id="A0A451B3V4"/>
<evidence type="ECO:0008006" key="4">
    <source>
        <dbReference type="Google" id="ProtNLM"/>
    </source>
</evidence>
<evidence type="ECO:0000256" key="1">
    <source>
        <dbReference type="SAM" id="MobiDB-lite"/>
    </source>
</evidence>